<organism evidence="1 2">
    <name type="scientific">Brevundimonas intermedia</name>
    <dbReference type="NCBI Taxonomy" id="74315"/>
    <lineage>
        <taxon>Bacteria</taxon>
        <taxon>Pseudomonadati</taxon>
        <taxon>Pseudomonadota</taxon>
        <taxon>Alphaproteobacteria</taxon>
        <taxon>Caulobacterales</taxon>
        <taxon>Caulobacteraceae</taxon>
        <taxon>Brevundimonas</taxon>
    </lineage>
</organism>
<proteinExistence type="predicted"/>
<keyword evidence="2" id="KW-1185">Reference proteome</keyword>
<dbReference type="RefSeq" id="WP_271164553.1">
    <property type="nucleotide sequence ID" value="NZ_BSFD01000002.1"/>
</dbReference>
<accession>A0ABQ5T6E6</accession>
<name>A0ABQ5T6E6_9CAUL</name>
<protein>
    <recommendedName>
        <fullName evidence="3">Nuclear transport factor 2 family protein</fullName>
    </recommendedName>
</protein>
<evidence type="ECO:0000313" key="2">
    <source>
        <dbReference type="Proteomes" id="UP001143509"/>
    </source>
</evidence>
<evidence type="ECO:0008006" key="3">
    <source>
        <dbReference type="Google" id="ProtNLM"/>
    </source>
</evidence>
<gene>
    <name evidence="1" type="ORF">GCM10017620_12980</name>
</gene>
<dbReference type="EMBL" id="BSFD01000002">
    <property type="protein sequence ID" value="GLK48325.1"/>
    <property type="molecule type" value="Genomic_DNA"/>
</dbReference>
<reference evidence="1" key="1">
    <citation type="journal article" date="2014" name="Int. J. Syst. Evol. Microbiol.">
        <title>Complete genome of a new Firmicutes species belonging to the dominant human colonic microbiota ('Ruminococcus bicirculans') reveals two chromosomes and a selective capacity to utilize plant glucans.</title>
        <authorList>
            <consortium name="NISC Comparative Sequencing Program"/>
            <person name="Wegmann U."/>
            <person name="Louis P."/>
            <person name="Goesmann A."/>
            <person name="Henrissat B."/>
            <person name="Duncan S.H."/>
            <person name="Flint H.J."/>
        </authorList>
    </citation>
    <scope>NUCLEOTIDE SEQUENCE</scope>
    <source>
        <strain evidence="1">VKM B-1499</strain>
    </source>
</reference>
<comment type="caution">
    <text evidence="1">The sequence shown here is derived from an EMBL/GenBank/DDBJ whole genome shotgun (WGS) entry which is preliminary data.</text>
</comment>
<dbReference type="Proteomes" id="UP001143509">
    <property type="component" value="Unassembled WGS sequence"/>
</dbReference>
<reference evidence="1" key="2">
    <citation type="submission" date="2023-01" db="EMBL/GenBank/DDBJ databases">
        <authorList>
            <person name="Sun Q."/>
            <person name="Evtushenko L."/>
        </authorList>
    </citation>
    <scope>NUCLEOTIDE SEQUENCE</scope>
    <source>
        <strain evidence="1">VKM B-1499</strain>
    </source>
</reference>
<evidence type="ECO:0000313" key="1">
    <source>
        <dbReference type="EMBL" id="GLK48325.1"/>
    </source>
</evidence>
<sequence length="80" mass="9152">MERHEGLAEYTGRILSRDDEMIRHLTALLSADWSRLSVEHTRAVHTEDGFKGRGWTLKLTPGWALTPGPRGGDWTIERRP</sequence>